<dbReference type="Gene3D" id="3.30.300.20">
    <property type="match status" value="1"/>
</dbReference>
<keyword evidence="6" id="KW-0472">Membrane</keyword>
<evidence type="ECO:0000256" key="8">
    <source>
        <dbReference type="RuleBase" id="RU003761"/>
    </source>
</evidence>
<keyword evidence="6" id="KW-0690">Ribosome biogenesis</keyword>
<dbReference type="Proteomes" id="UP001495910">
    <property type="component" value="Unassembled WGS sequence"/>
</dbReference>
<feature type="domain" description="Era-type G" evidence="10">
    <location>
        <begin position="20"/>
        <end position="187"/>
    </location>
</feature>
<proteinExistence type="inferred from homology"/>
<dbReference type="InterPro" id="IPR005662">
    <property type="entry name" value="GTPase_Era-like"/>
</dbReference>
<accession>A0ABU9PYD4</accession>
<protein>
    <recommendedName>
        <fullName evidence="2 6">GTPase Era</fullName>
    </recommendedName>
</protein>
<dbReference type="SUPFAM" id="SSF52540">
    <property type="entry name" value="P-loop containing nucleoside triphosphate hydrolases"/>
    <property type="match status" value="1"/>
</dbReference>
<dbReference type="PANTHER" id="PTHR42698:SF1">
    <property type="entry name" value="GTPASE ERA, MITOCHONDRIAL"/>
    <property type="match status" value="1"/>
</dbReference>
<reference evidence="11 12" key="1">
    <citation type="submission" date="2024-02" db="EMBL/GenBank/DDBJ databases">
        <title>Draft genome sequence of Collimonas sp. strain H4R21, an effective mineral-weathering bacterial strain isolated from the beech rhizosphere.</title>
        <authorList>
            <person name="Morin E."/>
            <person name="Uroz S."/>
            <person name="Leveau J.H.J."/>
            <person name="Kumar R."/>
            <person name="Rey M.W."/>
            <person name="Pham J."/>
        </authorList>
    </citation>
    <scope>NUCLEOTIDE SEQUENCE [LARGE SCALE GENOMIC DNA]</scope>
    <source>
        <strain evidence="11 12">H4R21</strain>
    </source>
</reference>
<evidence type="ECO:0000256" key="4">
    <source>
        <dbReference type="ARBA" id="ARBA00022884"/>
    </source>
</evidence>
<comment type="subcellular location">
    <subcellularLocation>
        <location evidence="6">Cytoplasm</location>
    </subcellularLocation>
    <subcellularLocation>
        <location evidence="6">Cell membrane</location>
        <topology evidence="6">Peripheral membrane protein</topology>
    </subcellularLocation>
</comment>
<feature type="region of interest" description="G4" evidence="7">
    <location>
        <begin position="136"/>
        <end position="139"/>
    </location>
</feature>
<dbReference type="EMBL" id="JBANDC010000011">
    <property type="protein sequence ID" value="MEM4989003.1"/>
    <property type="molecule type" value="Genomic_DNA"/>
</dbReference>
<dbReference type="Pfam" id="PF01926">
    <property type="entry name" value="MMR_HSR1"/>
    <property type="match status" value="1"/>
</dbReference>
<comment type="subunit">
    <text evidence="6">Monomer.</text>
</comment>
<feature type="region of interest" description="G5" evidence="7">
    <location>
        <begin position="166"/>
        <end position="168"/>
    </location>
</feature>
<keyword evidence="3 6" id="KW-0547">Nucleotide-binding</keyword>
<comment type="function">
    <text evidence="6">An essential GTPase that binds both GDP and GTP, with rapid nucleotide exchange. Plays a role in 16S rRNA processing and 30S ribosomal subunit biogenesis and possibly also in cell cycle regulation and energy metabolism.</text>
</comment>
<feature type="binding site" evidence="6">
    <location>
        <begin position="136"/>
        <end position="139"/>
    </location>
    <ligand>
        <name>GTP</name>
        <dbReference type="ChEBI" id="CHEBI:37565"/>
    </ligand>
</feature>
<feature type="region of interest" description="G3" evidence="7">
    <location>
        <begin position="75"/>
        <end position="78"/>
    </location>
</feature>
<keyword evidence="12" id="KW-1185">Reference proteome</keyword>
<keyword evidence="6" id="KW-0699">rRNA-binding</keyword>
<dbReference type="CDD" id="cd22534">
    <property type="entry name" value="KH-II_Era"/>
    <property type="match status" value="1"/>
</dbReference>
<comment type="caution">
    <text evidence="11">The sequence shown here is derived from an EMBL/GenBank/DDBJ whole genome shotgun (WGS) entry which is preliminary data.</text>
</comment>
<organism evidence="11 12">
    <name type="scientific">Collimonas rhizosphaerae</name>
    <dbReference type="NCBI Taxonomy" id="3126357"/>
    <lineage>
        <taxon>Bacteria</taxon>
        <taxon>Pseudomonadati</taxon>
        <taxon>Pseudomonadota</taxon>
        <taxon>Betaproteobacteria</taxon>
        <taxon>Burkholderiales</taxon>
        <taxon>Oxalobacteraceae</taxon>
        <taxon>Collimonas</taxon>
    </lineage>
</organism>
<dbReference type="PROSITE" id="PS50823">
    <property type="entry name" value="KH_TYPE_2"/>
    <property type="match status" value="1"/>
</dbReference>
<dbReference type="Gene3D" id="3.40.50.300">
    <property type="entry name" value="P-loop containing nucleotide triphosphate hydrolases"/>
    <property type="match status" value="1"/>
</dbReference>
<feature type="domain" description="KH type-2" evidence="9">
    <location>
        <begin position="218"/>
        <end position="294"/>
    </location>
</feature>
<evidence type="ECO:0000256" key="3">
    <source>
        <dbReference type="ARBA" id="ARBA00022741"/>
    </source>
</evidence>
<evidence type="ECO:0000256" key="5">
    <source>
        <dbReference type="ARBA" id="ARBA00023134"/>
    </source>
</evidence>
<evidence type="ECO:0000256" key="6">
    <source>
        <dbReference type="HAMAP-Rule" id="MF_00367"/>
    </source>
</evidence>
<name>A0ABU9PYD4_9BURK</name>
<feature type="region of interest" description="G1" evidence="7">
    <location>
        <begin position="28"/>
        <end position="35"/>
    </location>
</feature>
<evidence type="ECO:0000313" key="12">
    <source>
        <dbReference type="Proteomes" id="UP001495910"/>
    </source>
</evidence>
<dbReference type="InterPro" id="IPR004044">
    <property type="entry name" value="KH_dom_type_2"/>
</dbReference>
<keyword evidence="5 6" id="KW-0342">GTP-binding</keyword>
<dbReference type="NCBIfam" id="TIGR00231">
    <property type="entry name" value="small_GTP"/>
    <property type="match status" value="1"/>
</dbReference>
<dbReference type="SUPFAM" id="SSF54814">
    <property type="entry name" value="Prokaryotic type KH domain (KH-domain type II)"/>
    <property type="match status" value="1"/>
</dbReference>
<evidence type="ECO:0000256" key="7">
    <source>
        <dbReference type="PROSITE-ProRule" id="PRU01050"/>
    </source>
</evidence>
<evidence type="ECO:0000313" key="11">
    <source>
        <dbReference type="EMBL" id="MEM4989003.1"/>
    </source>
</evidence>
<dbReference type="InterPro" id="IPR005225">
    <property type="entry name" value="Small_GTP-bd"/>
</dbReference>
<evidence type="ECO:0000256" key="2">
    <source>
        <dbReference type="ARBA" id="ARBA00020484"/>
    </source>
</evidence>
<dbReference type="InterPro" id="IPR030388">
    <property type="entry name" value="G_ERA_dom"/>
</dbReference>
<sequence length="309" mass="34122">MTDSTPQASTAMSSAAADFRCGYIAIVGRPNVGKSTLMNELIGAKVSITSRKAQTTRHRITGIQTVADTQFVYVDTPGFQTRHSNALNKTLNRTVTTTLTAADVILYIIEAGTFGPADQQVMALLPANVPCILVINKSDRVKDKAVLLPFAQKIAAMRDFAAVVPVSAKLRFQLDNLQGEIRKHLPANPPMFGEDDITDRSEKFLAAEIVREKVFRFVGDELPYTSTVLIEKFELEGNLRRVFAAILVERDTHKSMVIGQKGARLKDISTQARLDMERLFGGPVYLEIWVKVKSGWADNEAGLRAYGYE</sequence>
<dbReference type="PANTHER" id="PTHR42698">
    <property type="entry name" value="GTPASE ERA"/>
    <property type="match status" value="1"/>
</dbReference>
<evidence type="ECO:0000256" key="1">
    <source>
        <dbReference type="ARBA" id="ARBA00007921"/>
    </source>
</evidence>
<dbReference type="NCBIfam" id="NF000908">
    <property type="entry name" value="PRK00089.1"/>
    <property type="match status" value="1"/>
</dbReference>
<dbReference type="PROSITE" id="PS51713">
    <property type="entry name" value="G_ERA"/>
    <property type="match status" value="1"/>
</dbReference>
<keyword evidence="6" id="KW-0963">Cytoplasm</keyword>
<dbReference type="InterPro" id="IPR009019">
    <property type="entry name" value="KH_sf_prok-type"/>
</dbReference>
<dbReference type="NCBIfam" id="TIGR00436">
    <property type="entry name" value="era"/>
    <property type="match status" value="1"/>
</dbReference>
<keyword evidence="6" id="KW-1003">Cell membrane</keyword>
<keyword evidence="4 6" id="KW-0694">RNA-binding</keyword>
<dbReference type="RefSeq" id="WP_092392935.1">
    <property type="nucleotide sequence ID" value="NZ_JBANDC010000011.1"/>
</dbReference>
<dbReference type="CDD" id="cd04163">
    <property type="entry name" value="Era"/>
    <property type="match status" value="1"/>
</dbReference>
<dbReference type="Pfam" id="PF07650">
    <property type="entry name" value="KH_2"/>
    <property type="match status" value="1"/>
</dbReference>
<evidence type="ECO:0000259" key="9">
    <source>
        <dbReference type="PROSITE" id="PS50823"/>
    </source>
</evidence>
<dbReference type="InterPro" id="IPR006073">
    <property type="entry name" value="GTP-bd"/>
</dbReference>
<dbReference type="HAMAP" id="MF_00367">
    <property type="entry name" value="GTPase_Era"/>
    <property type="match status" value="1"/>
</dbReference>
<dbReference type="InterPro" id="IPR015946">
    <property type="entry name" value="KH_dom-like_a/b"/>
</dbReference>
<gene>
    <name evidence="6 11" type="primary">era</name>
    <name evidence="11" type="ORF">V8G57_16550</name>
</gene>
<feature type="region of interest" description="G2" evidence="7">
    <location>
        <begin position="54"/>
        <end position="58"/>
    </location>
</feature>
<feature type="binding site" evidence="6">
    <location>
        <begin position="28"/>
        <end position="35"/>
    </location>
    <ligand>
        <name>GTP</name>
        <dbReference type="ChEBI" id="CHEBI:37565"/>
    </ligand>
</feature>
<evidence type="ECO:0000259" key="10">
    <source>
        <dbReference type="PROSITE" id="PS51713"/>
    </source>
</evidence>
<dbReference type="PRINTS" id="PR00326">
    <property type="entry name" value="GTP1OBG"/>
</dbReference>
<dbReference type="InterPro" id="IPR027417">
    <property type="entry name" value="P-loop_NTPase"/>
</dbReference>
<feature type="binding site" evidence="6">
    <location>
        <begin position="75"/>
        <end position="79"/>
    </location>
    <ligand>
        <name>GTP</name>
        <dbReference type="ChEBI" id="CHEBI:37565"/>
    </ligand>
</feature>
<comment type="similarity">
    <text evidence="1 6 7 8">Belongs to the TRAFAC class TrmE-Era-EngA-EngB-Septin-like GTPase superfamily. Era GTPase family.</text>
</comment>